<keyword evidence="5" id="KW-0547">Nucleotide-binding</keyword>
<dbReference type="FunFam" id="3.40.50.300:FF:000156">
    <property type="entry name" value="ATP-dependent DNA helicase recQ"/>
    <property type="match status" value="1"/>
</dbReference>
<evidence type="ECO:0000259" key="17">
    <source>
        <dbReference type="PROSITE" id="PS50967"/>
    </source>
</evidence>
<comment type="cofactor">
    <cofactor evidence="2">
        <name>Zn(2+)</name>
        <dbReference type="ChEBI" id="CHEBI:29105"/>
    </cofactor>
</comment>
<dbReference type="InterPro" id="IPR032284">
    <property type="entry name" value="RecQ_Zn-bd"/>
</dbReference>
<dbReference type="Gene3D" id="1.10.10.1390">
    <property type="entry name" value="ATP-dependent DNA helicase RecQ"/>
    <property type="match status" value="1"/>
</dbReference>
<dbReference type="GO" id="GO:0006310">
    <property type="term" value="P:DNA recombination"/>
    <property type="evidence" value="ECO:0007669"/>
    <property type="project" value="UniProtKB-UniRule"/>
</dbReference>
<dbReference type="NCBIfam" id="TIGR00614">
    <property type="entry name" value="recQ_fam"/>
    <property type="match status" value="1"/>
</dbReference>
<reference evidence="20 21" key="1">
    <citation type="submission" date="2017-09" db="EMBL/GenBank/DDBJ databases">
        <title>Depth-based differentiation of microbial function through sediment-hosted aquifers and enrichment of novel symbionts in the deep terrestrial subsurface.</title>
        <authorList>
            <person name="Probst A.J."/>
            <person name="Ladd B."/>
            <person name="Jarett J.K."/>
            <person name="Geller-Mcgrath D.E."/>
            <person name="Sieber C.M."/>
            <person name="Emerson J.B."/>
            <person name="Anantharaman K."/>
            <person name="Thomas B.C."/>
            <person name="Malmstrom R."/>
            <person name="Stieglmeier M."/>
            <person name="Klingl A."/>
            <person name="Woyke T."/>
            <person name="Ryan C.M."/>
            <person name="Banfield J.F."/>
        </authorList>
    </citation>
    <scope>NUCLEOTIDE SEQUENCE [LARGE SCALE GENOMIC DNA]</scope>
    <source>
        <strain evidence="20">CG11_big_fil_rev_8_21_14_0_20_39_34</strain>
    </source>
</reference>
<comment type="similarity">
    <text evidence="3">Belongs to the helicase family. RecQ subfamily.</text>
</comment>
<comment type="cofactor">
    <cofactor evidence="1">
        <name>Mg(2+)</name>
        <dbReference type="ChEBI" id="CHEBI:18420"/>
    </cofactor>
</comment>
<proteinExistence type="inferred from homology"/>
<dbReference type="GO" id="GO:0006281">
    <property type="term" value="P:DNA repair"/>
    <property type="evidence" value="ECO:0007669"/>
    <property type="project" value="UniProtKB-KW"/>
</dbReference>
<dbReference type="GO" id="GO:0003677">
    <property type="term" value="F:DNA binding"/>
    <property type="evidence" value="ECO:0007669"/>
    <property type="project" value="UniProtKB-KW"/>
</dbReference>
<dbReference type="InterPro" id="IPR036388">
    <property type="entry name" value="WH-like_DNA-bd_sf"/>
</dbReference>
<dbReference type="Pfam" id="PF00271">
    <property type="entry name" value="Helicase_C"/>
    <property type="match status" value="1"/>
</dbReference>
<dbReference type="GO" id="GO:0030894">
    <property type="term" value="C:replisome"/>
    <property type="evidence" value="ECO:0007669"/>
    <property type="project" value="TreeGrafter"/>
</dbReference>
<dbReference type="GO" id="GO:0009378">
    <property type="term" value="F:four-way junction helicase activity"/>
    <property type="evidence" value="ECO:0007669"/>
    <property type="project" value="TreeGrafter"/>
</dbReference>
<dbReference type="SMART" id="SM00956">
    <property type="entry name" value="RQC"/>
    <property type="match status" value="1"/>
</dbReference>
<keyword evidence="11" id="KW-0238">DNA-binding</keyword>
<evidence type="ECO:0000259" key="19">
    <source>
        <dbReference type="PROSITE" id="PS51194"/>
    </source>
</evidence>
<dbReference type="Proteomes" id="UP000229600">
    <property type="component" value="Unassembled WGS sequence"/>
</dbReference>
<dbReference type="Pfam" id="PF00570">
    <property type="entry name" value="HRDC"/>
    <property type="match status" value="1"/>
</dbReference>
<dbReference type="InterPro" id="IPR044876">
    <property type="entry name" value="HRDC_dom_sf"/>
</dbReference>
<dbReference type="InterPro" id="IPR036390">
    <property type="entry name" value="WH_DNA-bd_sf"/>
</dbReference>
<dbReference type="NCBIfam" id="TIGR01389">
    <property type="entry name" value="recQ"/>
    <property type="match status" value="1"/>
</dbReference>
<dbReference type="EC" id="5.6.2.4" evidence="16"/>
<evidence type="ECO:0000256" key="1">
    <source>
        <dbReference type="ARBA" id="ARBA00001946"/>
    </source>
</evidence>
<evidence type="ECO:0000256" key="10">
    <source>
        <dbReference type="ARBA" id="ARBA00022840"/>
    </source>
</evidence>
<keyword evidence="12" id="KW-0233">DNA recombination</keyword>
<keyword evidence="8 20" id="KW-0347">Helicase</keyword>
<comment type="caution">
    <text evidence="20">The sequence shown here is derived from an EMBL/GenBank/DDBJ whole genome shotgun (WGS) entry which is preliminary data.</text>
</comment>
<evidence type="ECO:0000256" key="4">
    <source>
        <dbReference type="ARBA" id="ARBA00022723"/>
    </source>
</evidence>
<dbReference type="GO" id="GO:0005524">
    <property type="term" value="F:ATP binding"/>
    <property type="evidence" value="ECO:0007669"/>
    <property type="project" value="UniProtKB-KW"/>
</dbReference>
<feature type="domain" description="HRDC" evidence="17">
    <location>
        <begin position="521"/>
        <end position="601"/>
    </location>
</feature>
<keyword evidence="10" id="KW-0067">ATP-binding</keyword>
<dbReference type="SUPFAM" id="SSF46785">
    <property type="entry name" value="Winged helix' DNA-binding domain"/>
    <property type="match status" value="1"/>
</dbReference>
<evidence type="ECO:0000259" key="18">
    <source>
        <dbReference type="PROSITE" id="PS51192"/>
    </source>
</evidence>
<dbReference type="GO" id="GO:0016787">
    <property type="term" value="F:hydrolase activity"/>
    <property type="evidence" value="ECO:0007669"/>
    <property type="project" value="UniProtKB-KW"/>
</dbReference>
<dbReference type="PANTHER" id="PTHR13710:SF105">
    <property type="entry name" value="ATP-DEPENDENT DNA HELICASE Q1"/>
    <property type="match status" value="1"/>
</dbReference>
<evidence type="ECO:0000256" key="11">
    <source>
        <dbReference type="ARBA" id="ARBA00023125"/>
    </source>
</evidence>
<dbReference type="SMART" id="SM00490">
    <property type="entry name" value="HELICc"/>
    <property type="match status" value="1"/>
</dbReference>
<dbReference type="PROSITE" id="PS51192">
    <property type="entry name" value="HELICASE_ATP_BIND_1"/>
    <property type="match status" value="1"/>
</dbReference>
<keyword evidence="6" id="KW-0227">DNA damage</keyword>
<keyword evidence="4" id="KW-0479">Metal-binding</keyword>
<dbReference type="GO" id="GO:0006260">
    <property type="term" value="P:DNA replication"/>
    <property type="evidence" value="ECO:0007669"/>
    <property type="project" value="InterPro"/>
</dbReference>
<dbReference type="PROSITE" id="PS50967">
    <property type="entry name" value="HRDC"/>
    <property type="match status" value="1"/>
</dbReference>
<evidence type="ECO:0000256" key="12">
    <source>
        <dbReference type="ARBA" id="ARBA00023172"/>
    </source>
</evidence>
<dbReference type="FunFam" id="3.40.50.300:FF:000296">
    <property type="entry name" value="ATP-dependent DNA helicase RecQ"/>
    <property type="match status" value="1"/>
</dbReference>
<evidence type="ECO:0000256" key="9">
    <source>
        <dbReference type="ARBA" id="ARBA00022833"/>
    </source>
</evidence>
<feature type="domain" description="Helicase ATP-binding" evidence="18">
    <location>
        <begin position="27"/>
        <end position="195"/>
    </location>
</feature>
<keyword evidence="13" id="KW-0234">DNA repair</keyword>
<dbReference type="InterPro" id="IPR010997">
    <property type="entry name" value="HRDC-like_sf"/>
</dbReference>
<keyword evidence="14" id="KW-0413">Isomerase</keyword>
<dbReference type="InterPro" id="IPR004589">
    <property type="entry name" value="DNA_helicase_ATP-dep_RecQ"/>
</dbReference>
<accession>A0A2H0N5I4</accession>
<evidence type="ECO:0000256" key="7">
    <source>
        <dbReference type="ARBA" id="ARBA00022801"/>
    </source>
</evidence>
<dbReference type="GO" id="GO:0043138">
    <property type="term" value="F:3'-5' DNA helicase activity"/>
    <property type="evidence" value="ECO:0007669"/>
    <property type="project" value="UniProtKB-EC"/>
</dbReference>
<evidence type="ECO:0000256" key="16">
    <source>
        <dbReference type="NCBIfam" id="TIGR01389"/>
    </source>
</evidence>
<evidence type="ECO:0000256" key="5">
    <source>
        <dbReference type="ARBA" id="ARBA00022741"/>
    </source>
</evidence>
<evidence type="ECO:0000256" key="6">
    <source>
        <dbReference type="ARBA" id="ARBA00022763"/>
    </source>
</evidence>
<dbReference type="GO" id="GO:0043590">
    <property type="term" value="C:bacterial nucleoid"/>
    <property type="evidence" value="ECO:0007669"/>
    <property type="project" value="TreeGrafter"/>
</dbReference>
<dbReference type="Gene3D" id="3.40.50.300">
    <property type="entry name" value="P-loop containing nucleotide triphosphate hydrolases"/>
    <property type="match status" value="2"/>
</dbReference>
<dbReference type="Pfam" id="PF14493">
    <property type="entry name" value="HTH_40"/>
    <property type="match status" value="1"/>
</dbReference>
<evidence type="ECO:0000256" key="8">
    <source>
        <dbReference type="ARBA" id="ARBA00022806"/>
    </source>
</evidence>
<dbReference type="GO" id="GO:0046872">
    <property type="term" value="F:metal ion binding"/>
    <property type="evidence" value="ECO:0007669"/>
    <property type="project" value="UniProtKB-KW"/>
</dbReference>
<evidence type="ECO:0000256" key="15">
    <source>
        <dbReference type="ARBA" id="ARBA00034617"/>
    </source>
</evidence>
<dbReference type="InterPro" id="IPR002121">
    <property type="entry name" value="HRDC_dom"/>
</dbReference>
<dbReference type="SMART" id="SM00341">
    <property type="entry name" value="HRDC"/>
    <property type="match status" value="1"/>
</dbReference>
<dbReference type="Gene3D" id="1.10.150.80">
    <property type="entry name" value="HRDC domain"/>
    <property type="match status" value="1"/>
</dbReference>
<evidence type="ECO:0000256" key="14">
    <source>
        <dbReference type="ARBA" id="ARBA00023235"/>
    </source>
</evidence>
<keyword evidence="9" id="KW-0862">Zinc</keyword>
<dbReference type="CDD" id="cd17920">
    <property type="entry name" value="DEXHc_RecQ"/>
    <property type="match status" value="1"/>
</dbReference>
<evidence type="ECO:0000256" key="3">
    <source>
        <dbReference type="ARBA" id="ARBA00005446"/>
    </source>
</evidence>
<dbReference type="InterPro" id="IPR014001">
    <property type="entry name" value="Helicase_ATP-bd"/>
</dbReference>
<dbReference type="SUPFAM" id="SSF47819">
    <property type="entry name" value="HRDC-like"/>
    <property type="match status" value="1"/>
</dbReference>
<evidence type="ECO:0000256" key="13">
    <source>
        <dbReference type="ARBA" id="ARBA00023204"/>
    </source>
</evidence>
<dbReference type="AlphaFoldDB" id="A0A2H0N5I4"/>
<dbReference type="PANTHER" id="PTHR13710">
    <property type="entry name" value="DNA HELICASE RECQ FAMILY MEMBER"/>
    <property type="match status" value="1"/>
</dbReference>
<evidence type="ECO:0000256" key="2">
    <source>
        <dbReference type="ARBA" id="ARBA00001947"/>
    </source>
</evidence>
<dbReference type="PROSITE" id="PS51194">
    <property type="entry name" value="HELICASE_CTER"/>
    <property type="match status" value="1"/>
</dbReference>
<evidence type="ECO:0000313" key="21">
    <source>
        <dbReference type="Proteomes" id="UP000229600"/>
    </source>
</evidence>
<dbReference type="Pfam" id="PF16124">
    <property type="entry name" value="RecQ_Zn_bind"/>
    <property type="match status" value="1"/>
</dbReference>
<evidence type="ECO:0000313" key="20">
    <source>
        <dbReference type="EMBL" id="PIR04164.1"/>
    </source>
</evidence>
<dbReference type="InterPro" id="IPR018982">
    <property type="entry name" value="RQC_domain"/>
</dbReference>
<dbReference type="EMBL" id="PCWN01000007">
    <property type="protein sequence ID" value="PIR04164.1"/>
    <property type="molecule type" value="Genomic_DNA"/>
</dbReference>
<dbReference type="GO" id="GO:0009432">
    <property type="term" value="P:SOS response"/>
    <property type="evidence" value="ECO:0007669"/>
    <property type="project" value="UniProtKB-UniRule"/>
</dbReference>
<dbReference type="SUPFAM" id="SSF52540">
    <property type="entry name" value="P-loop containing nucleoside triphosphate hydrolases"/>
    <property type="match status" value="1"/>
</dbReference>
<keyword evidence="7" id="KW-0378">Hydrolase</keyword>
<protein>
    <recommendedName>
        <fullName evidence="16">DNA helicase RecQ</fullName>
        <ecNumber evidence="16">5.6.2.4</ecNumber>
    </recommendedName>
</protein>
<dbReference type="InterPro" id="IPR001650">
    <property type="entry name" value="Helicase_C-like"/>
</dbReference>
<dbReference type="Pfam" id="PF09382">
    <property type="entry name" value="RQC"/>
    <property type="match status" value="1"/>
</dbReference>
<sequence length="707" mass="80639">MDIQAAKKILNDTFGFREFRENQAKVIEAILKKKDTLVLMPTGGGKSLCFQIPALVFEGVAIVVSPLISLMKDQVMSLQQNGVPAAYFNSSQSMKEQDEVEDLFQRGKLKLLYVSPEKLLSPQMLFMLSKKTISLFAIDEAHCISSWGHDFRTEYTKLGILKSQFPGVPIVALTATADKLTRRDIVDQLCMKHPEIFVSSFDRPNLRLNVLPANGRIQFIRKYIQGKKEDSGIIYCLSRKSTEKVADQLKKIGISVAAYHAGMEKSEREKTQEQFAKGDIQVMCATVAFGMGIDKSNVRYIIHYNLPKNIESYYQEIGRAGRDGQPADTFLFYSFADVITLRELIRESKNNQTQYSKLQRMQQYADALICRRRILLNYLGQSVHKDCGACDVCDAPPEFFDGSLIAQKALSAVFRLQGRVSAGILIDVLRGSQRHEILFHGYDKIKTFGVGKDISPPEWQQYIIQMLNLGLLEIAYDRGSTLQITDYGKEVLLGKQKVQFARLLDREETIKRQQQRSTTRESAQEELYLLLKKWRQQVAKAKDIAAYLVASDATLEEIAQKLPSTEEDLLSINGIGQTKYRMYGEEILQLLMDFLKKKTKEGKKIQGATYVVTFDYYKKGWSPEQIAKERNLNTGTIYAHLAKLYEMGQPIEIEKLVNQEQLQQVIDYVDKNGYPEKLSPVFEYFEGNIPYETLRFSLAHYKLVNTK</sequence>
<dbReference type="InterPro" id="IPR011545">
    <property type="entry name" value="DEAD/DEAH_box_helicase_dom"/>
</dbReference>
<dbReference type="InterPro" id="IPR027417">
    <property type="entry name" value="P-loop_NTPase"/>
</dbReference>
<dbReference type="SMART" id="SM00487">
    <property type="entry name" value="DEXDc"/>
    <property type="match status" value="1"/>
</dbReference>
<organism evidence="20 21">
    <name type="scientific">Candidatus Magasanikbacteria bacterium CG11_big_fil_rev_8_21_14_0_20_39_34</name>
    <dbReference type="NCBI Taxonomy" id="1974653"/>
    <lineage>
        <taxon>Bacteria</taxon>
        <taxon>Candidatus Magasanikiibacteriota</taxon>
    </lineage>
</organism>
<dbReference type="CDD" id="cd18794">
    <property type="entry name" value="SF2_C_RecQ"/>
    <property type="match status" value="1"/>
</dbReference>
<dbReference type="Pfam" id="PF00270">
    <property type="entry name" value="DEAD"/>
    <property type="match status" value="1"/>
</dbReference>
<feature type="domain" description="Helicase C-terminal" evidence="19">
    <location>
        <begin position="218"/>
        <end position="369"/>
    </location>
</feature>
<dbReference type="InterPro" id="IPR029491">
    <property type="entry name" value="Helicase_HTH"/>
</dbReference>
<gene>
    <name evidence="20" type="primary">recQ</name>
    <name evidence="20" type="ORF">COV59_03190</name>
</gene>
<dbReference type="GO" id="GO:0005737">
    <property type="term" value="C:cytoplasm"/>
    <property type="evidence" value="ECO:0007669"/>
    <property type="project" value="TreeGrafter"/>
</dbReference>
<comment type="catalytic activity">
    <reaction evidence="15">
        <text>Couples ATP hydrolysis with the unwinding of duplex DNA by translocating in the 3'-5' direction.</text>
        <dbReference type="EC" id="5.6.2.4"/>
    </reaction>
</comment>
<dbReference type="InterPro" id="IPR006293">
    <property type="entry name" value="DNA_helicase_ATP-dep_RecQ_bac"/>
</dbReference>
<name>A0A2H0N5I4_9BACT</name>
<dbReference type="Gene3D" id="1.10.10.10">
    <property type="entry name" value="Winged helix-like DNA-binding domain superfamily/Winged helix DNA-binding domain"/>
    <property type="match status" value="1"/>
</dbReference>